<name>A0A8J3TWJ7_9ACTN</name>
<organism evidence="2 3">
    <name type="scientific">Planotetraspora mira</name>
    <dbReference type="NCBI Taxonomy" id="58121"/>
    <lineage>
        <taxon>Bacteria</taxon>
        <taxon>Bacillati</taxon>
        <taxon>Actinomycetota</taxon>
        <taxon>Actinomycetes</taxon>
        <taxon>Streptosporangiales</taxon>
        <taxon>Streptosporangiaceae</taxon>
        <taxon>Planotetraspora</taxon>
    </lineage>
</organism>
<gene>
    <name evidence="2" type="ORF">Pmi06nite_51510</name>
</gene>
<protein>
    <submittedName>
        <fullName evidence="2">Uncharacterized protein</fullName>
    </submittedName>
</protein>
<dbReference type="Proteomes" id="UP000650628">
    <property type="component" value="Unassembled WGS sequence"/>
</dbReference>
<evidence type="ECO:0000313" key="2">
    <source>
        <dbReference type="EMBL" id="GII31709.1"/>
    </source>
</evidence>
<keyword evidence="3" id="KW-1185">Reference proteome</keyword>
<feature type="region of interest" description="Disordered" evidence="1">
    <location>
        <begin position="1"/>
        <end position="20"/>
    </location>
</feature>
<sequence>MVVKFAEQNEPTAYPRRTPVDTFEGGLAVAETMPSFKPSKRPTGRLSRSQSGYERGGAVSP</sequence>
<reference evidence="2 3" key="1">
    <citation type="submission" date="2021-01" db="EMBL/GenBank/DDBJ databases">
        <title>Whole genome shotgun sequence of Planotetraspora mira NBRC 15435.</title>
        <authorList>
            <person name="Komaki H."/>
            <person name="Tamura T."/>
        </authorList>
    </citation>
    <scope>NUCLEOTIDE SEQUENCE [LARGE SCALE GENOMIC DNA]</scope>
    <source>
        <strain evidence="2 3">NBRC 15435</strain>
    </source>
</reference>
<evidence type="ECO:0000313" key="3">
    <source>
        <dbReference type="Proteomes" id="UP000650628"/>
    </source>
</evidence>
<comment type="caution">
    <text evidence="2">The sequence shown here is derived from an EMBL/GenBank/DDBJ whole genome shotgun (WGS) entry which is preliminary data.</text>
</comment>
<dbReference type="EMBL" id="BOOO01000030">
    <property type="protein sequence ID" value="GII31709.1"/>
    <property type="molecule type" value="Genomic_DNA"/>
</dbReference>
<evidence type="ECO:0000256" key="1">
    <source>
        <dbReference type="SAM" id="MobiDB-lite"/>
    </source>
</evidence>
<accession>A0A8J3TWJ7</accession>
<dbReference type="AlphaFoldDB" id="A0A8J3TWJ7"/>
<feature type="region of interest" description="Disordered" evidence="1">
    <location>
        <begin position="31"/>
        <end position="61"/>
    </location>
</feature>
<proteinExistence type="predicted"/>